<evidence type="ECO:0000256" key="1">
    <source>
        <dbReference type="SAM" id="SignalP"/>
    </source>
</evidence>
<dbReference type="GeneID" id="110753696"/>
<dbReference type="RefSeq" id="XP_021810333.1">
    <property type="nucleotide sequence ID" value="XM_021954641.1"/>
</dbReference>
<dbReference type="PROSITE" id="PS00283">
    <property type="entry name" value="SOYBEAN_KUNITZ"/>
    <property type="match status" value="1"/>
</dbReference>
<dbReference type="InterPro" id="IPR002160">
    <property type="entry name" value="Prot_inh_Kunz-lg"/>
</dbReference>
<organism evidence="2 3">
    <name type="scientific">Prunus avium</name>
    <name type="common">Cherry</name>
    <name type="synonym">Cerasus avium</name>
    <dbReference type="NCBI Taxonomy" id="42229"/>
    <lineage>
        <taxon>Eukaryota</taxon>
        <taxon>Viridiplantae</taxon>
        <taxon>Streptophyta</taxon>
        <taxon>Embryophyta</taxon>
        <taxon>Tracheophyta</taxon>
        <taxon>Spermatophyta</taxon>
        <taxon>Magnoliopsida</taxon>
        <taxon>eudicotyledons</taxon>
        <taxon>Gunneridae</taxon>
        <taxon>Pentapetalae</taxon>
        <taxon>rosids</taxon>
        <taxon>fabids</taxon>
        <taxon>Rosales</taxon>
        <taxon>Rosaceae</taxon>
        <taxon>Amygdaloideae</taxon>
        <taxon>Amygdaleae</taxon>
        <taxon>Prunus</taxon>
    </lineage>
</organism>
<accession>A0A6P5S958</accession>
<dbReference type="PRINTS" id="PR00291">
    <property type="entry name" value="KUNITZINHBTR"/>
</dbReference>
<dbReference type="KEGG" id="pavi:110753696"/>
<dbReference type="SMART" id="SM00452">
    <property type="entry name" value="STI"/>
    <property type="match status" value="1"/>
</dbReference>
<evidence type="ECO:0000313" key="3">
    <source>
        <dbReference type="RefSeq" id="XP_021810333.1"/>
    </source>
</evidence>
<dbReference type="Gramene" id="Pav_sc0000370.1_g030.1.mk:mrna">
    <property type="protein sequence ID" value="Pav_sc0000370.1_g030.1.mk:CDS:1"/>
    <property type="gene ID" value="Pav_sc0000370.1_g030.1.mk"/>
</dbReference>
<dbReference type="Pfam" id="PF00197">
    <property type="entry name" value="Kunitz_legume"/>
    <property type="match status" value="1"/>
</dbReference>
<evidence type="ECO:0000313" key="2">
    <source>
        <dbReference type="Proteomes" id="UP000515124"/>
    </source>
</evidence>
<keyword evidence="1" id="KW-0732">Signal</keyword>
<name>A0A6P5S958_PRUAV</name>
<dbReference type="PANTHER" id="PTHR33107:SF5">
    <property type="entry name" value="KUNITZ TRYPSIN INHIBITOR 5"/>
    <property type="match status" value="1"/>
</dbReference>
<keyword evidence="2" id="KW-1185">Reference proteome</keyword>
<dbReference type="AlphaFoldDB" id="A0A6P5S958"/>
<dbReference type="SUPFAM" id="SSF50386">
    <property type="entry name" value="STI-like"/>
    <property type="match status" value="1"/>
</dbReference>
<feature type="chain" id="PRO_5028280749" evidence="1">
    <location>
        <begin position="30"/>
        <end position="210"/>
    </location>
</feature>
<dbReference type="Proteomes" id="UP000515124">
    <property type="component" value="Unplaced"/>
</dbReference>
<protein>
    <submittedName>
        <fullName evidence="3">Kunitz trypsin inhibitor 2-like</fullName>
    </submittedName>
</protein>
<proteinExistence type="predicted"/>
<dbReference type="CDD" id="cd23375">
    <property type="entry name" value="beta-trefoil_STI_VvMLP-like"/>
    <property type="match status" value="1"/>
</dbReference>
<sequence length="210" mass="23215">MTMTLKAPYPLVFCFLLFAFSAKLGWVTADAAPSPVLDITGNKLQTGVDYYILPVIRGRGGGLTLASTSNKTSCPLDVVQEQHEVSNGLSLKFSPVNVTKGVVRVSTDLNIKFSATTICVQSTVWKLGKFDEQTGQWFVTSGGVEGNPGRQTTSNWFKIEKFGDDYKLVFCPTVCNFCKVICRDVGIFFQDEKRRLALSDVPFRAMFKKV</sequence>
<dbReference type="Gene3D" id="2.80.10.50">
    <property type="match status" value="1"/>
</dbReference>
<gene>
    <name evidence="3" type="primary">LOC110753696</name>
</gene>
<dbReference type="PANTHER" id="PTHR33107">
    <property type="entry name" value="KUNITZ TRYPSIN INHIBITOR 2"/>
    <property type="match status" value="1"/>
</dbReference>
<dbReference type="InterPro" id="IPR011065">
    <property type="entry name" value="Kunitz_inhibitor_STI-like_sf"/>
</dbReference>
<reference evidence="3" key="1">
    <citation type="submission" date="2025-08" db="UniProtKB">
        <authorList>
            <consortium name="RefSeq"/>
        </authorList>
    </citation>
    <scope>IDENTIFICATION</scope>
</reference>
<dbReference type="GO" id="GO:0004866">
    <property type="term" value="F:endopeptidase inhibitor activity"/>
    <property type="evidence" value="ECO:0007669"/>
    <property type="project" value="InterPro"/>
</dbReference>
<feature type="signal peptide" evidence="1">
    <location>
        <begin position="1"/>
        <end position="29"/>
    </location>
</feature>